<evidence type="ECO:0000313" key="3">
    <source>
        <dbReference type="Proteomes" id="UP000257039"/>
    </source>
</evidence>
<dbReference type="RefSeq" id="WP_094787789.1">
    <property type="nucleotide sequence ID" value="NZ_NDXW01000001.1"/>
</dbReference>
<evidence type="ECO:0000259" key="1">
    <source>
        <dbReference type="Pfam" id="PF24134"/>
    </source>
</evidence>
<proteinExistence type="predicted"/>
<dbReference type="Proteomes" id="UP000257039">
    <property type="component" value="Unassembled WGS sequence"/>
</dbReference>
<name>A0A4P9VMQ1_9GAMM</name>
<evidence type="ECO:0000313" key="2">
    <source>
        <dbReference type="EMBL" id="RDH44685.1"/>
    </source>
</evidence>
<comment type="caution">
    <text evidence="2">The sequence shown here is derived from an EMBL/GenBank/DDBJ whole genome shotgun (WGS) entry which is preliminary data.</text>
</comment>
<organism evidence="2 3">
    <name type="scientific">Zooshikella ganghwensis</name>
    <dbReference type="NCBI Taxonomy" id="202772"/>
    <lineage>
        <taxon>Bacteria</taxon>
        <taxon>Pseudomonadati</taxon>
        <taxon>Pseudomonadota</taxon>
        <taxon>Gammaproteobacteria</taxon>
        <taxon>Oceanospirillales</taxon>
        <taxon>Zooshikellaceae</taxon>
        <taxon>Zooshikella</taxon>
    </lineage>
</organism>
<feature type="domain" description="DUF7401" evidence="1">
    <location>
        <begin position="288"/>
        <end position="393"/>
    </location>
</feature>
<dbReference type="InterPro" id="IPR055825">
    <property type="entry name" value="DUF7401"/>
</dbReference>
<accession>A0A4P9VMQ1</accession>
<gene>
    <name evidence="2" type="ORF">B9G39_15285</name>
</gene>
<protein>
    <recommendedName>
        <fullName evidence="1">DUF7401 domain-containing protein</fullName>
    </recommendedName>
</protein>
<dbReference type="Pfam" id="PF24134">
    <property type="entry name" value="DUF7401"/>
    <property type="match status" value="1"/>
</dbReference>
<dbReference type="AlphaFoldDB" id="A0A4P9VMQ1"/>
<dbReference type="EMBL" id="NDXW01000001">
    <property type="protein sequence ID" value="RDH44685.1"/>
    <property type="molecule type" value="Genomic_DNA"/>
</dbReference>
<sequence length="543" mass="62389">MPSNQALAAQLLASVAQEIEEAGDSTAPDWRAIYSMGWRTPADFISELLPIGLEVSNNSSSSPYHNEAFERLLFASLLQLMIDIREGRTNAEEGWQQVQLQLTNYMNSEQINGEAMMSIIGLLASLDLPMDVNFIDQTKEWQSDYYSEKVDHASELVTLEPQEALQLLLDEEAIQTEYDFYLLFAEQLTFIRDSILDPLLQSLLQTHHDNIREGTLLFLLHKQKEVRQTLLKLLQTSQYQRLVTPLGLRRLITIRNWIDKPEQATLDRIIRSIRKQGTPCAHYEVPEQASIEKVFSSAVDGAGAQSIVILCKEYGQYRLIGILLKEKLGIIDGWLTPLSSKRSCENIISHLRQEVYTLSISINYLQTVLPHFLALNSQSGQPLTAEVLMTLEYCGLKQWQPQPLDYQNIMANWQQEYPDIFTPTALQQAMRRNKLWVVRNFDSLMWFESDADIIKKAQHVLEEEHQGPFVSYLLEPYREKWQSRFIRLALWAANNSQKRGPKWQDFATLSWALNNETPLERISVFDCIAAESLAVAEDELYAE</sequence>
<reference evidence="2 3" key="1">
    <citation type="submission" date="2017-04" db="EMBL/GenBank/DDBJ databases">
        <title>Draft genome sequence of Zooshikella ganghwensis VG4 isolated from Red Sea sediments.</title>
        <authorList>
            <person name="Rehman Z."/>
            <person name="Alam I."/>
            <person name="Kamau A."/>
            <person name="Bajic V."/>
            <person name="Leiknes T."/>
        </authorList>
    </citation>
    <scope>NUCLEOTIDE SEQUENCE [LARGE SCALE GENOMIC DNA]</scope>
    <source>
        <strain evidence="2 3">VG4</strain>
    </source>
</reference>
<keyword evidence="3" id="KW-1185">Reference proteome</keyword>